<comment type="subcellular location">
    <subcellularLocation>
        <location evidence="1">Nucleus</location>
    </subcellularLocation>
</comment>
<comment type="caution">
    <text evidence="8">The sequence shown here is derived from an EMBL/GenBank/DDBJ whole genome shotgun (WGS) entry which is preliminary data.</text>
</comment>
<evidence type="ECO:0000256" key="6">
    <source>
        <dbReference type="SAM" id="MobiDB-lite"/>
    </source>
</evidence>
<dbReference type="PANTHER" id="PTHR31072:SF1">
    <property type="entry name" value="TRANSCRIPTION FACTOR TCP9"/>
    <property type="match status" value="1"/>
</dbReference>
<dbReference type="GO" id="GO:0003700">
    <property type="term" value="F:DNA-binding transcription factor activity"/>
    <property type="evidence" value="ECO:0007669"/>
    <property type="project" value="InterPro"/>
</dbReference>
<dbReference type="Pfam" id="PF13976">
    <property type="entry name" value="gag_pre-integrs"/>
    <property type="match status" value="1"/>
</dbReference>
<feature type="region of interest" description="Disordered" evidence="6">
    <location>
        <begin position="1"/>
        <end position="48"/>
    </location>
</feature>
<organism evidence="8">
    <name type="scientific">Tanacetum cinerariifolium</name>
    <name type="common">Dalmatian daisy</name>
    <name type="synonym">Chrysanthemum cinerariifolium</name>
    <dbReference type="NCBI Taxonomy" id="118510"/>
    <lineage>
        <taxon>Eukaryota</taxon>
        <taxon>Viridiplantae</taxon>
        <taxon>Streptophyta</taxon>
        <taxon>Embryophyta</taxon>
        <taxon>Tracheophyta</taxon>
        <taxon>Spermatophyta</taxon>
        <taxon>Magnoliopsida</taxon>
        <taxon>eudicotyledons</taxon>
        <taxon>Gunneridae</taxon>
        <taxon>Pentapetalae</taxon>
        <taxon>asterids</taxon>
        <taxon>campanulids</taxon>
        <taxon>Asterales</taxon>
        <taxon>Asteraceae</taxon>
        <taxon>Asteroideae</taxon>
        <taxon>Anthemideae</taxon>
        <taxon>Anthemidinae</taxon>
        <taxon>Tanacetum</taxon>
    </lineage>
</organism>
<accession>A0A6L2ML83</accession>
<keyword evidence="2" id="KW-0805">Transcription regulation</keyword>
<dbReference type="EMBL" id="BKCJ010006950">
    <property type="protein sequence ID" value="GEU74781.1"/>
    <property type="molecule type" value="Genomic_DNA"/>
</dbReference>
<evidence type="ECO:0000256" key="1">
    <source>
        <dbReference type="ARBA" id="ARBA00004123"/>
    </source>
</evidence>
<evidence type="ECO:0000256" key="2">
    <source>
        <dbReference type="ARBA" id="ARBA00023015"/>
    </source>
</evidence>
<keyword evidence="3" id="KW-0238">DNA-binding</keyword>
<dbReference type="InterPro" id="IPR005333">
    <property type="entry name" value="Transcription_factor_TCP"/>
</dbReference>
<evidence type="ECO:0000259" key="7">
    <source>
        <dbReference type="PROSITE" id="PS51369"/>
    </source>
</evidence>
<evidence type="ECO:0000256" key="5">
    <source>
        <dbReference type="ARBA" id="ARBA00023242"/>
    </source>
</evidence>
<dbReference type="InterPro" id="IPR036397">
    <property type="entry name" value="RNaseH_sf"/>
</dbReference>
<reference evidence="8" key="1">
    <citation type="journal article" date="2019" name="Sci. Rep.">
        <title>Draft genome of Tanacetum cinerariifolium, the natural source of mosquito coil.</title>
        <authorList>
            <person name="Yamashiro T."/>
            <person name="Shiraishi A."/>
            <person name="Satake H."/>
            <person name="Nakayama K."/>
        </authorList>
    </citation>
    <scope>NUCLEOTIDE SEQUENCE</scope>
</reference>
<dbReference type="Pfam" id="PF03634">
    <property type="entry name" value="TCP"/>
    <property type="match status" value="1"/>
</dbReference>
<dbReference type="GO" id="GO:0005634">
    <property type="term" value="C:nucleus"/>
    <property type="evidence" value="ECO:0007669"/>
    <property type="project" value="UniProtKB-SubCell"/>
</dbReference>
<keyword evidence="4" id="KW-0804">Transcription</keyword>
<evidence type="ECO:0000313" key="8">
    <source>
        <dbReference type="EMBL" id="GEU74781.1"/>
    </source>
</evidence>
<dbReference type="GO" id="GO:0043565">
    <property type="term" value="F:sequence-specific DNA binding"/>
    <property type="evidence" value="ECO:0007669"/>
    <property type="project" value="TreeGrafter"/>
</dbReference>
<dbReference type="AlphaFoldDB" id="A0A6L2ML83"/>
<keyword evidence="5" id="KW-0539">Nucleus</keyword>
<proteinExistence type="predicted"/>
<dbReference type="InterPro" id="IPR012337">
    <property type="entry name" value="RNaseH-like_sf"/>
</dbReference>
<feature type="domain" description="TCP" evidence="7">
    <location>
        <begin position="38"/>
        <end position="92"/>
    </location>
</feature>
<feature type="non-terminal residue" evidence="8">
    <location>
        <position position="526"/>
    </location>
</feature>
<evidence type="ECO:0000256" key="4">
    <source>
        <dbReference type="ARBA" id="ARBA00023163"/>
    </source>
</evidence>
<evidence type="ECO:0000256" key="3">
    <source>
        <dbReference type="ARBA" id="ARBA00023125"/>
    </source>
</evidence>
<feature type="compositionally biased region" description="Low complexity" evidence="6">
    <location>
        <begin position="215"/>
        <end position="224"/>
    </location>
</feature>
<dbReference type="InterPro" id="IPR017887">
    <property type="entry name" value="TF_TCP_subgr"/>
</dbReference>
<dbReference type="InterPro" id="IPR025724">
    <property type="entry name" value="GAG-pre-integrase_dom"/>
</dbReference>
<dbReference type="Gene3D" id="3.30.420.10">
    <property type="entry name" value="Ribonuclease H-like superfamily/Ribonuclease H"/>
    <property type="match status" value="1"/>
</dbReference>
<sequence>MASEEEKEPVEITFFKEEPMTENNETKPMVAQLPRKSTKDRHTKVEGRGRRIRMPATCAARIFQLTRELGHKSDGETIKWLLEHAEDAIIRATGTGTVPAIAVNVNGTLKIPTTTSSNDEDCDGRKRKRGANSEFYDVNDSGFAPLAPVVPQGLGLMPIWTMGAPQGGGTFFTVTTSGAPSAHVSKLWAIPVGATPVWPMSGYVSAMQASGVQTSSEGSMSNSSESEEKCGKVLTKSAPSSSSNSSQVRNEFWLKIYEKRELQFMELRTMFAQQAEQKLLQTVRKFRACKQEEGQSGLRKSRKLKPGALCLYVGDGHRATNEAIEEFHLNNLVYFSAIPRDGIYEIDLSSSNTNDSSMYVISNKRAKINLDYSLLWHCRLRHISKKRIEKLQHDGLLNSTDIKSFEKYVSCMSGTMARKLYSHQVEMAKDLLGLIHTDEHVIIAHRTPLYTPQHNGVSEMRNRTLLDMVRFMMGQTTLSNSFWDYALESDARILNMVPTKKVDETPYEVWHGQAPKLYYLKVWGCE</sequence>
<dbReference type="PROSITE" id="PS51369">
    <property type="entry name" value="TCP"/>
    <property type="match status" value="1"/>
</dbReference>
<dbReference type="SUPFAM" id="SSF53098">
    <property type="entry name" value="Ribonuclease H-like"/>
    <property type="match status" value="1"/>
</dbReference>
<protein>
    <recommendedName>
        <fullName evidence="7">TCP domain-containing protein</fullName>
    </recommendedName>
</protein>
<gene>
    <name evidence="8" type="ORF">Tci_046759</name>
</gene>
<feature type="region of interest" description="Disordered" evidence="6">
    <location>
        <begin position="214"/>
        <end position="245"/>
    </location>
</feature>
<dbReference type="PANTHER" id="PTHR31072">
    <property type="entry name" value="TRANSCRIPTION FACTOR TCP4-RELATED"/>
    <property type="match status" value="1"/>
</dbReference>
<name>A0A6L2ML83_TANCI</name>